<dbReference type="PANTHER" id="PTHR30580:SF0">
    <property type="entry name" value="PRIMOSOMAL PROTEIN N"/>
    <property type="match status" value="1"/>
</dbReference>
<dbReference type="InterPro" id="IPR005259">
    <property type="entry name" value="PriA"/>
</dbReference>
<dbReference type="GO" id="GO:0043138">
    <property type="term" value="F:3'-5' DNA helicase activity"/>
    <property type="evidence" value="ECO:0007669"/>
    <property type="project" value="TreeGrafter"/>
</dbReference>
<feature type="binding site" evidence="8">
    <location>
        <position position="442"/>
    </location>
    <ligand>
        <name>Zn(2+)</name>
        <dbReference type="ChEBI" id="CHEBI:29105"/>
        <label>2</label>
    </ligand>
</feature>
<dbReference type="GO" id="GO:0016787">
    <property type="term" value="F:hydrolase activity"/>
    <property type="evidence" value="ECO:0007669"/>
    <property type="project" value="UniProtKB-KW"/>
</dbReference>
<feature type="region of interest" description="Disordered" evidence="9">
    <location>
        <begin position="683"/>
        <end position="706"/>
    </location>
</feature>
<evidence type="ECO:0000256" key="4">
    <source>
        <dbReference type="ARBA" id="ARBA00022741"/>
    </source>
</evidence>
<dbReference type="RefSeq" id="WP_343048457.1">
    <property type="nucleotide sequence ID" value="NZ_JACCFW010000001.1"/>
</dbReference>
<keyword evidence="3 8" id="KW-0479">Metal-binding</keyword>
<dbReference type="HAMAP" id="MF_00983">
    <property type="entry name" value="PriA"/>
    <property type="match status" value="1"/>
</dbReference>
<keyword evidence="4 8" id="KW-0547">Nucleotide-binding</keyword>
<evidence type="ECO:0000256" key="8">
    <source>
        <dbReference type="HAMAP-Rule" id="MF_00983"/>
    </source>
</evidence>
<organism evidence="11 12">
    <name type="scientific">Allobranchiibius huperziae</name>
    <dbReference type="NCBI Taxonomy" id="1874116"/>
    <lineage>
        <taxon>Bacteria</taxon>
        <taxon>Bacillati</taxon>
        <taxon>Actinomycetota</taxon>
        <taxon>Actinomycetes</taxon>
        <taxon>Micrococcales</taxon>
        <taxon>Dermacoccaceae</taxon>
        <taxon>Allobranchiibius</taxon>
    </lineage>
</organism>
<dbReference type="GO" id="GO:0008270">
    <property type="term" value="F:zinc ion binding"/>
    <property type="evidence" value="ECO:0007669"/>
    <property type="project" value="UniProtKB-UniRule"/>
</dbReference>
<keyword evidence="6 8" id="KW-0067">ATP-binding</keyword>
<comment type="caution">
    <text evidence="11">The sequence shown here is derived from an EMBL/GenBank/DDBJ whole genome shotgun (WGS) entry which is preliminary data.</text>
</comment>
<feature type="binding site" evidence="8">
    <location>
        <position position="460"/>
    </location>
    <ligand>
        <name>Zn(2+)</name>
        <dbReference type="ChEBI" id="CHEBI:29105"/>
        <label>2</label>
    </ligand>
</feature>
<keyword evidence="12" id="KW-1185">Reference proteome</keyword>
<comment type="subunit">
    <text evidence="8">Component of the replication restart primosome.</text>
</comment>
<keyword evidence="11" id="KW-0378">Hydrolase</keyword>
<comment type="cofactor">
    <cofactor evidence="8">
        <name>Zn(2+)</name>
        <dbReference type="ChEBI" id="CHEBI:29105"/>
    </cofactor>
    <text evidence="8">Binds 2 zinc ions per subunit.</text>
</comment>
<dbReference type="Gene3D" id="3.40.50.300">
    <property type="entry name" value="P-loop containing nucleotide triphosphate hydrolases"/>
    <property type="match status" value="1"/>
</dbReference>
<accession>A0A853DHF9</accession>
<evidence type="ECO:0000256" key="9">
    <source>
        <dbReference type="SAM" id="MobiDB-lite"/>
    </source>
</evidence>
<feature type="binding site" evidence="8">
    <location>
        <position position="433"/>
    </location>
    <ligand>
        <name>Zn(2+)</name>
        <dbReference type="ChEBI" id="CHEBI:29105"/>
        <label>1</label>
    </ligand>
</feature>
<name>A0A853DHF9_9MICO</name>
<protein>
    <recommendedName>
        <fullName evidence="8">Probable replication restart protein PriA</fullName>
    </recommendedName>
    <alternativeName>
        <fullName evidence="8">Putative ATP-dependent DNA helicase PriA</fullName>
    </alternativeName>
</protein>
<gene>
    <name evidence="8" type="primary">priA</name>
    <name evidence="11" type="ORF">HNR15_001437</name>
</gene>
<dbReference type="SUPFAM" id="SSF48695">
    <property type="entry name" value="Multiheme cytochromes"/>
    <property type="match status" value="1"/>
</dbReference>
<dbReference type="GO" id="GO:0005524">
    <property type="term" value="F:ATP binding"/>
    <property type="evidence" value="ECO:0007669"/>
    <property type="project" value="UniProtKB-UniRule"/>
</dbReference>
<evidence type="ECO:0000256" key="2">
    <source>
        <dbReference type="ARBA" id="ARBA00022705"/>
    </source>
</evidence>
<feature type="region of interest" description="Disordered" evidence="9">
    <location>
        <begin position="154"/>
        <end position="188"/>
    </location>
</feature>
<feature type="binding site" evidence="8">
    <location>
        <position position="463"/>
    </location>
    <ligand>
        <name>Zn(2+)</name>
        <dbReference type="ChEBI" id="CHEBI:29105"/>
        <label>2</label>
    </ligand>
</feature>
<feature type="binding site" evidence="8">
    <location>
        <position position="445"/>
    </location>
    <ligand>
        <name>Zn(2+)</name>
        <dbReference type="ChEBI" id="CHEBI:29105"/>
        <label>2</label>
    </ligand>
</feature>
<feature type="binding site" evidence="8">
    <location>
        <position position="436"/>
    </location>
    <ligand>
        <name>Zn(2+)</name>
        <dbReference type="ChEBI" id="CHEBI:29105"/>
        <label>1</label>
    </ligand>
</feature>
<comment type="caution">
    <text evidence="8">As this protein does not have any detectable helicase domains, it probably does not have helicase activity.</text>
</comment>
<proteinExistence type="inferred from homology"/>
<keyword evidence="5 8" id="KW-0862">Zinc</keyword>
<dbReference type="Proteomes" id="UP000571817">
    <property type="component" value="Unassembled WGS sequence"/>
</dbReference>
<evidence type="ECO:0000256" key="1">
    <source>
        <dbReference type="ARBA" id="ARBA00022515"/>
    </source>
</evidence>
<evidence type="ECO:0000313" key="12">
    <source>
        <dbReference type="Proteomes" id="UP000571817"/>
    </source>
</evidence>
<evidence type="ECO:0000313" key="11">
    <source>
        <dbReference type="EMBL" id="NYJ74474.1"/>
    </source>
</evidence>
<reference evidence="11 12" key="1">
    <citation type="submission" date="2020-07" db="EMBL/GenBank/DDBJ databases">
        <title>Sequencing the genomes of 1000 actinobacteria strains.</title>
        <authorList>
            <person name="Klenk H.-P."/>
        </authorList>
    </citation>
    <scope>NUCLEOTIDE SEQUENCE [LARGE SCALE GENOMIC DNA]</scope>
    <source>
        <strain evidence="11 12">DSM 29531</strain>
    </source>
</reference>
<keyword evidence="2 8" id="KW-0235">DNA replication</keyword>
<dbReference type="GO" id="GO:0006302">
    <property type="term" value="P:double-strand break repair"/>
    <property type="evidence" value="ECO:0007669"/>
    <property type="project" value="InterPro"/>
</dbReference>
<dbReference type="Gene3D" id="3.40.1440.60">
    <property type="entry name" value="PriA, 3(prime) DNA-binding domain"/>
    <property type="match status" value="1"/>
</dbReference>
<dbReference type="GO" id="GO:0006269">
    <property type="term" value="P:DNA replication, synthesis of primer"/>
    <property type="evidence" value="ECO:0007669"/>
    <property type="project" value="UniProtKB-KW"/>
</dbReference>
<dbReference type="InterPro" id="IPR036280">
    <property type="entry name" value="Multihaem_cyt_sf"/>
</dbReference>
<evidence type="ECO:0000259" key="10">
    <source>
        <dbReference type="Pfam" id="PF17764"/>
    </source>
</evidence>
<comment type="similarity">
    <text evidence="8">Belongs to the helicase family. PriA subfamily.</text>
</comment>
<dbReference type="PANTHER" id="PTHR30580">
    <property type="entry name" value="PRIMOSOMAL PROTEIN N"/>
    <property type="match status" value="1"/>
</dbReference>
<evidence type="ECO:0000256" key="3">
    <source>
        <dbReference type="ARBA" id="ARBA00022723"/>
    </source>
</evidence>
<comment type="function">
    <text evidence="8">Initiates the restart of stalled replication forks, which reloads the replicative helicase on sites other than the origin of replication. Recognizes and binds to abandoned replication forks and remodels them to uncover a helicase loading site. Promotes assembly of the primosome at these replication forks.</text>
</comment>
<keyword evidence="1 8" id="KW-0639">Primosome</keyword>
<sequence length="706" mass="74374">MDDERGAAQAPSEHQLALLHAAAATRRTTARATSYDGPELPVAQVAVDVGLPHLDRPFEYAVPVDLDDTALPGARVKVRFAGKDVSGFVLARVREAEHVGKLTDIRRVVSPEAALTPAIARLCREVADRYAGTFSDVVRLAVPARHAAAEKALDAKVEGADAPSPDNGGEEHAASAAPDPTSPGTGAWGRYPAGPAFLHRLGSGGAPAAAWLAAPTTDPVLDWPTAMAQAARATLDGGRGAVLVVPDHRDVDRLDEALTEQLGPGRHVRLTASQGPQARYTAFLKLLRRHVRCVVGTRAAAFAPVADLGLVAWWDDGDDLLGEPRAPYPHVREVLRLRADHEGAGLLSGGFARSVAIQQWVQQGALQSVDLPVRRAAVPRVIVAGDERDVERSGAAARAHLPSAAWRAAHEALQHGPVLVQVPRRGYLPSLRCDTCRDPARCAVCHGPLALTGSGQTPVCRWCGVPATPFDCPNCHSHRLRAGVVGARRTAEELGRAFPGVPVVRSGAGEVVAHVSSSPALVIATPGAEPVAAQGYRATLLLDAWALVDRPVLSAGEETLRRWCAAAALTRSHDDDGVVVVCGVRDDEPLPVVQALVRWAPGWLAERELAEREALALPPAVWMAGLTGDAPAVASTDRGVGDGFERIGPLAHPERDGTVQERLLLRTSLEDGPRAAAALHAARAGRSARKEPGSVTVRVDPAGDLL</sequence>
<dbReference type="InterPro" id="IPR041222">
    <property type="entry name" value="PriA_3primeBD"/>
</dbReference>
<dbReference type="InterPro" id="IPR027417">
    <property type="entry name" value="P-loop_NTPase"/>
</dbReference>
<dbReference type="GO" id="GO:1990077">
    <property type="term" value="C:primosome complex"/>
    <property type="evidence" value="ECO:0007669"/>
    <property type="project" value="UniProtKB-UniRule"/>
</dbReference>
<dbReference type="EMBL" id="JACCFW010000001">
    <property type="protein sequence ID" value="NYJ74474.1"/>
    <property type="molecule type" value="Genomic_DNA"/>
</dbReference>
<feature type="binding site" evidence="8">
    <location>
        <position position="475"/>
    </location>
    <ligand>
        <name>Zn(2+)</name>
        <dbReference type="ChEBI" id="CHEBI:29105"/>
        <label>1</label>
    </ligand>
</feature>
<feature type="domain" description="Primosomal protein N' 3' DNA-binding" evidence="10">
    <location>
        <begin position="44"/>
        <end position="143"/>
    </location>
</feature>
<feature type="binding site" evidence="8">
    <location>
        <position position="472"/>
    </location>
    <ligand>
        <name>Zn(2+)</name>
        <dbReference type="ChEBI" id="CHEBI:29105"/>
        <label>1</label>
    </ligand>
</feature>
<evidence type="ECO:0000256" key="7">
    <source>
        <dbReference type="ARBA" id="ARBA00023125"/>
    </source>
</evidence>
<dbReference type="AlphaFoldDB" id="A0A853DHF9"/>
<dbReference type="InterPro" id="IPR042115">
    <property type="entry name" value="PriA_3primeBD_sf"/>
</dbReference>
<evidence type="ECO:0000256" key="5">
    <source>
        <dbReference type="ARBA" id="ARBA00022833"/>
    </source>
</evidence>
<dbReference type="Pfam" id="PF17764">
    <property type="entry name" value="PriA_3primeBD"/>
    <property type="match status" value="1"/>
</dbReference>
<dbReference type="GO" id="GO:0003677">
    <property type="term" value="F:DNA binding"/>
    <property type="evidence" value="ECO:0007669"/>
    <property type="project" value="UniProtKB-UniRule"/>
</dbReference>
<dbReference type="GO" id="GO:0006310">
    <property type="term" value="P:DNA recombination"/>
    <property type="evidence" value="ECO:0007669"/>
    <property type="project" value="InterPro"/>
</dbReference>
<evidence type="ECO:0000256" key="6">
    <source>
        <dbReference type="ARBA" id="ARBA00022840"/>
    </source>
</evidence>
<dbReference type="GO" id="GO:0006270">
    <property type="term" value="P:DNA replication initiation"/>
    <property type="evidence" value="ECO:0007669"/>
    <property type="project" value="TreeGrafter"/>
</dbReference>
<keyword evidence="7 8" id="KW-0238">DNA-binding</keyword>